<dbReference type="RefSeq" id="WP_084236978.1">
    <property type="nucleotide sequence ID" value="NZ_FWXT01000001.1"/>
</dbReference>
<dbReference type="EMBL" id="FWXT01000001">
    <property type="protein sequence ID" value="SMC46928.1"/>
    <property type="molecule type" value="Genomic_DNA"/>
</dbReference>
<name>A0A1W1ZFY8_9SPHI</name>
<evidence type="ECO:0000259" key="1">
    <source>
        <dbReference type="SMART" id="SM00226"/>
    </source>
</evidence>
<gene>
    <name evidence="2" type="ORF">SAMN04488524_0661</name>
</gene>
<dbReference type="SUPFAM" id="SSF52788">
    <property type="entry name" value="Phosphotyrosine protein phosphatases I"/>
    <property type="match status" value="1"/>
</dbReference>
<dbReference type="PIRSF" id="PIRSF029416">
    <property type="entry name" value="UCP029416_PTP"/>
    <property type="match status" value="1"/>
</dbReference>
<dbReference type="OrthoDB" id="7210484at2"/>
<organism evidence="2 3">
    <name type="scientific">Pedobacter africanus</name>
    <dbReference type="NCBI Taxonomy" id="151894"/>
    <lineage>
        <taxon>Bacteria</taxon>
        <taxon>Pseudomonadati</taxon>
        <taxon>Bacteroidota</taxon>
        <taxon>Sphingobacteriia</taxon>
        <taxon>Sphingobacteriales</taxon>
        <taxon>Sphingobacteriaceae</taxon>
        <taxon>Pedobacter</taxon>
    </lineage>
</organism>
<accession>A0A1W1ZFY8</accession>
<dbReference type="InterPro" id="IPR016919">
    <property type="entry name" value="UCP029416_PTP"/>
</dbReference>
<keyword evidence="3" id="KW-1185">Reference proteome</keyword>
<reference evidence="3" key="1">
    <citation type="submission" date="2017-04" db="EMBL/GenBank/DDBJ databases">
        <authorList>
            <person name="Varghese N."/>
            <person name="Submissions S."/>
        </authorList>
    </citation>
    <scope>NUCLEOTIDE SEQUENCE [LARGE SCALE GENOMIC DNA]</scope>
    <source>
        <strain evidence="3">DSM 12126</strain>
    </source>
</reference>
<dbReference type="Proteomes" id="UP000192756">
    <property type="component" value="Unassembled WGS sequence"/>
</dbReference>
<sequence>MNVLFVCSRNKWRSRTAEDLFKDSNFHNVRSAGTAPVARIKVSEKLVSWAEVIFVMEKRHREQLKSRFPLVLNEKEIIVLNIPDEYGYMDDELVELLKASVSTYLEI</sequence>
<dbReference type="Gene3D" id="3.40.50.2300">
    <property type="match status" value="1"/>
</dbReference>
<feature type="domain" description="Phosphotyrosine protein phosphatase I" evidence="1">
    <location>
        <begin position="1"/>
        <end position="103"/>
    </location>
</feature>
<dbReference type="STRING" id="151894.SAMN04488524_0661"/>
<dbReference type="InterPro" id="IPR036196">
    <property type="entry name" value="Ptyr_pPase_sf"/>
</dbReference>
<dbReference type="AlphaFoldDB" id="A0A1W1ZFY8"/>
<evidence type="ECO:0000313" key="3">
    <source>
        <dbReference type="Proteomes" id="UP000192756"/>
    </source>
</evidence>
<dbReference type="SMART" id="SM00226">
    <property type="entry name" value="LMWPc"/>
    <property type="match status" value="1"/>
</dbReference>
<proteinExistence type="predicted"/>
<dbReference type="InterPro" id="IPR023485">
    <property type="entry name" value="Ptyr_pPase"/>
</dbReference>
<evidence type="ECO:0000313" key="2">
    <source>
        <dbReference type="EMBL" id="SMC46928.1"/>
    </source>
</evidence>
<protein>
    <submittedName>
        <fullName evidence="2">Protein-tyrosine phosphatase</fullName>
    </submittedName>
</protein>